<sequence length="17" mass="1871">MLQWLGQGMALNSMFSG</sequence>
<protein>
    <submittedName>
        <fullName evidence="1">Uncharacterized protein</fullName>
    </submittedName>
</protein>
<proteinExistence type="predicted"/>
<evidence type="ECO:0000313" key="1">
    <source>
        <dbReference type="EMBL" id="JAH80780.1"/>
    </source>
</evidence>
<dbReference type="AlphaFoldDB" id="A0A0E9VTY0"/>
<accession>A0A0E9VTY0</accession>
<organism evidence="1">
    <name type="scientific">Anguilla anguilla</name>
    <name type="common">European freshwater eel</name>
    <name type="synonym">Muraena anguilla</name>
    <dbReference type="NCBI Taxonomy" id="7936"/>
    <lineage>
        <taxon>Eukaryota</taxon>
        <taxon>Metazoa</taxon>
        <taxon>Chordata</taxon>
        <taxon>Craniata</taxon>
        <taxon>Vertebrata</taxon>
        <taxon>Euteleostomi</taxon>
        <taxon>Actinopterygii</taxon>
        <taxon>Neopterygii</taxon>
        <taxon>Teleostei</taxon>
        <taxon>Anguilliformes</taxon>
        <taxon>Anguillidae</taxon>
        <taxon>Anguilla</taxon>
    </lineage>
</organism>
<reference evidence="1" key="2">
    <citation type="journal article" date="2015" name="Fish Shellfish Immunol.">
        <title>Early steps in the European eel (Anguilla anguilla)-Vibrio vulnificus interaction in the gills: Role of the RtxA13 toxin.</title>
        <authorList>
            <person name="Callol A."/>
            <person name="Pajuelo D."/>
            <person name="Ebbesson L."/>
            <person name="Teles M."/>
            <person name="MacKenzie S."/>
            <person name="Amaro C."/>
        </authorList>
    </citation>
    <scope>NUCLEOTIDE SEQUENCE</scope>
</reference>
<name>A0A0E9VTY0_ANGAN</name>
<dbReference type="EMBL" id="GBXM01027797">
    <property type="protein sequence ID" value="JAH80780.1"/>
    <property type="molecule type" value="Transcribed_RNA"/>
</dbReference>
<reference evidence="1" key="1">
    <citation type="submission" date="2014-11" db="EMBL/GenBank/DDBJ databases">
        <authorList>
            <person name="Amaro Gonzalez C."/>
        </authorList>
    </citation>
    <scope>NUCLEOTIDE SEQUENCE</scope>
</reference>